<reference evidence="2" key="1">
    <citation type="submission" date="2025-08" db="UniProtKB">
        <authorList>
            <consortium name="RefSeq"/>
        </authorList>
    </citation>
    <scope>IDENTIFICATION</scope>
</reference>
<protein>
    <submittedName>
        <fullName evidence="2">Uncharacterized protein LOC113498345</fullName>
    </submittedName>
</protein>
<dbReference type="RefSeq" id="XP_026734136.1">
    <property type="nucleotide sequence ID" value="XM_026878335.1"/>
</dbReference>
<gene>
    <name evidence="2" type="primary">LOC113498345</name>
</gene>
<name>A0A7E5W1H1_TRINI</name>
<dbReference type="OrthoDB" id="7294846at2759"/>
<evidence type="ECO:0000313" key="2">
    <source>
        <dbReference type="RefSeq" id="XP_026734136.1"/>
    </source>
</evidence>
<dbReference type="Proteomes" id="UP000322000">
    <property type="component" value="Chromosome 10"/>
</dbReference>
<dbReference type="GeneID" id="113498345"/>
<proteinExistence type="predicted"/>
<dbReference type="KEGG" id="tnl:113498345"/>
<accession>A0A7E5W1H1</accession>
<organism evidence="1 2">
    <name type="scientific">Trichoplusia ni</name>
    <name type="common">Cabbage looper</name>
    <dbReference type="NCBI Taxonomy" id="7111"/>
    <lineage>
        <taxon>Eukaryota</taxon>
        <taxon>Metazoa</taxon>
        <taxon>Ecdysozoa</taxon>
        <taxon>Arthropoda</taxon>
        <taxon>Hexapoda</taxon>
        <taxon>Insecta</taxon>
        <taxon>Pterygota</taxon>
        <taxon>Neoptera</taxon>
        <taxon>Endopterygota</taxon>
        <taxon>Lepidoptera</taxon>
        <taxon>Glossata</taxon>
        <taxon>Ditrysia</taxon>
        <taxon>Noctuoidea</taxon>
        <taxon>Noctuidae</taxon>
        <taxon>Plusiinae</taxon>
        <taxon>Trichoplusia</taxon>
    </lineage>
</organism>
<dbReference type="InParanoid" id="A0A7E5W1H1"/>
<evidence type="ECO:0000313" key="1">
    <source>
        <dbReference type="Proteomes" id="UP000322000"/>
    </source>
</evidence>
<dbReference type="AlphaFoldDB" id="A0A7E5W1H1"/>
<sequence length="217" mass="24586">MWTTVLTNPQFSLEPIELRMLKRQLATVTCKCDTCCYNFKPLYEKVAHLNTKRDREVQAERCQVVTPRLKGLDKTFKDDGVCPTCCMTLHILRGGMIKVFKDEESETNKLMFCSDKATGKRVKCVEKTTSVTFKPSEQFSNLTLCDYISENSSTAAVTTSATNTPPVASARKRCHKEKVKFLDTPSQIYKAANKPFSEFSCTCIESFIDSIRPPMDM</sequence>
<keyword evidence="1" id="KW-1185">Reference proteome</keyword>